<dbReference type="InterPro" id="IPR002130">
    <property type="entry name" value="Cyclophilin-type_PPIase_dom"/>
</dbReference>
<dbReference type="GO" id="GO:0016018">
    <property type="term" value="F:cyclosporin A binding"/>
    <property type="evidence" value="ECO:0007669"/>
    <property type="project" value="TreeGrafter"/>
</dbReference>
<dbReference type="GO" id="GO:0005737">
    <property type="term" value="C:cytoplasm"/>
    <property type="evidence" value="ECO:0007669"/>
    <property type="project" value="TreeGrafter"/>
</dbReference>
<dbReference type="Gene3D" id="2.40.100.10">
    <property type="entry name" value="Cyclophilin-like"/>
    <property type="match status" value="1"/>
</dbReference>
<dbReference type="PRINTS" id="PR00153">
    <property type="entry name" value="CSAPPISMRASE"/>
</dbReference>
<dbReference type="AlphaFoldDB" id="A0A445GXD3"/>
<evidence type="ECO:0000313" key="5">
    <source>
        <dbReference type="EMBL" id="RZB65912.1"/>
    </source>
</evidence>
<dbReference type="EMBL" id="QZWG01000015">
    <property type="protein sequence ID" value="RZB65912.1"/>
    <property type="molecule type" value="Genomic_DNA"/>
</dbReference>
<evidence type="ECO:0000313" key="6">
    <source>
        <dbReference type="Proteomes" id="UP000289340"/>
    </source>
</evidence>
<dbReference type="PANTHER" id="PTHR11071:SF561">
    <property type="entry name" value="PEPTIDYL-PROLYL CIS-TRANS ISOMERASE D-RELATED"/>
    <property type="match status" value="1"/>
</dbReference>
<dbReference type="InterPro" id="IPR029000">
    <property type="entry name" value="Cyclophilin-like_dom_sf"/>
</dbReference>
<evidence type="ECO:0000256" key="1">
    <source>
        <dbReference type="ARBA" id="ARBA00007365"/>
    </source>
</evidence>
<comment type="caution">
    <text evidence="5">The sequence shown here is derived from an EMBL/GenBank/DDBJ whole genome shotgun (WGS) entry which is preliminary data.</text>
</comment>
<evidence type="ECO:0000256" key="3">
    <source>
        <dbReference type="SAM" id="MobiDB-lite"/>
    </source>
</evidence>
<gene>
    <name evidence="5" type="ORF">D0Y65_041822</name>
</gene>
<feature type="compositionally biased region" description="Gly residues" evidence="3">
    <location>
        <begin position="1"/>
        <end position="11"/>
    </location>
</feature>
<protein>
    <recommendedName>
        <fullName evidence="2">Peptidyl-prolyl cis-trans isomerase</fullName>
        <shortName evidence="2">PPIase</shortName>
        <ecNumber evidence="2">5.2.1.8</ecNumber>
    </recommendedName>
</protein>
<dbReference type="PROSITE" id="PS50072">
    <property type="entry name" value="CSA_PPIASE_2"/>
    <property type="match status" value="1"/>
</dbReference>
<dbReference type="GO" id="GO:0006457">
    <property type="term" value="P:protein folding"/>
    <property type="evidence" value="ECO:0007669"/>
    <property type="project" value="TreeGrafter"/>
</dbReference>
<accession>A0A445GXD3</accession>
<keyword evidence="2" id="KW-0697">Rotamase</keyword>
<feature type="domain" description="PPIase cyclophilin-type" evidence="4">
    <location>
        <begin position="32"/>
        <end position="214"/>
    </location>
</feature>
<dbReference type="Pfam" id="PF00160">
    <property type="entry name" value="Pro_isomerase"/>
    <property type="match status" value="1"/>
</dbReference>
<evidence type="ECO:0000259" key="4">
    <source>
        <dbReference type="PROSITE" id="PS50072"/>
    </source>
</evidence>
<dbReference type="Proteomes" id="UP000289340">
    <property type="component" value="Chromosome 15"/>
</dbReference>
<keyword evidence="6" id="KW-1185">Reference proteome</keyword>
<dbReference type="PANTHER" id="PTHR11071">
    <property type="entry name" value="PEPTIDYL-PROLYL CIS-TRANS ISOMERASE"/>
    <property type="match status" value="1"/>
</dbReference>
<organism evidence="5 6">
    <name type="scientific">Glycine soja</name>
    <name type="common">Wild soybean</name>
    <dbReference type="NCBI Taxonomy" id="3848"/>
    <lineage>
        <taxon>Eukaryota</taxon>
        <taxon>Viridiplantae</taxon>
        <taxon>Streptophyta</taxon>
        <taxon>Embryophyta</taxon>
        <taxon>Tracheophyta</taxon>
        <taxon>Spermatophyta</taxon>
        <taxon>Magnoliopsida</taxon>
        <taxon>eudicotyledons</taxon>
        <taxon>Gunneridae</taxon>
        <taxon>Pentapetalae</taxon>
        <taxon>rosids</taxon>
        <taxon>fabids</taxon>
        <taxon>Fabales</taxon>
        <taxon>Fabaceae</taxon>
        <taxon>Papilionoideae</taxon>
        <taxon>50 kb inversion clade</taxon>
        <taxon>NPAAA clade</taxon>
        <taxon>indigoferoid/millettioid clade</taxon>
        <taxon>Phaseoleae</taxon>
        <taxon>Glycine</taxon>
        <taxon>Glycine subgen. Soja</taxon>
    </lineage>
</organism>
<comment type="catalytic activity">
    <reaction evidence="2">
        <text>[protein]-peptidylproline (omega=180) = [protein]-peptidylproline (omega=0)</text>
        <dbReference type="Rhea" id="RHEA:16237"/>
        <dbReference type="Rhea" id="RHEA-COMP:10747"/>
        <dbReference type="Rhea" id="RHEA-COMP:10748"/>
        <dbReference type="ChEBI" id="CHEBI:83833"/>
        <dbReference type="ChEBI" id="CHEBI:83834"/>
        <dbReference type="EC" id="5.2.1.8"/>
    </reaction>
</comment>
<comment type="function">
    <text evidence="2">PPIases accelerate the folding of proteins. It catalyzes the cis-trans isomerization of proline imidic peptide bonds in oligopeptides.</text>
</comment>
<evidence type="ECO:0000256" key="2">
    <source>
        <dbReference type="RuleBase" id="RU363019"/>
    </source>
</evidence>
<sequence>MAGAIGGGGNTSTGVEWHRVSQPPNPKNPIVFFNVTIGNIPAGRIKMELFADIAPKITENFRQFCTGEYRKAGLPVGYKACCQFHRVIKDFMIQAGDFVKGDGSGCVSIYGLKFDDENFTAKHTGPGLLSMYIHTQIYKTFPNRQIADQIPMVVSLTTSMLSLGYASLSSECGCVMKQPQSKEAADKMQTNTSKEQTNVHTRAKRELRIPQYLEDFVTSIGNHR</sequence>
<feature type="region of interest" description="Disordered" evidence="3">
    <location>
        <begin position="1"/>
        <end position="22"/>
    </location>
</feature>
<comment type="similarity">
    <text evidence="1 2">Belongs to the cyclophilin-type PPIase family.</text>
</comment>
<dbReference type="EC" id="5.2.1.8" evidence="2"/>
<proteinExistence type="inferred from homology"/>
<dbReference type="GO" id="GO:0003755">
    <property type="term" value="F:peptidyl-prolyl cis-trans isomerase activity"/>
    <property type="evidence" value="ECO:0007669"/>
    <property type="project" value="UniProtKB-UniRule"/>
</dbReference>
<keyword evidence="2 5" id="KW-0413">Isomerase</keyword>
<reference evidence="5 6" key="1">
    <citation type="submission" date="2018-09" db="EMBL/GenBank/DDBJ databases">
        <title>A high-quality reference genome of wild soybean provides a powerful tool to mine soybean genomes.</title>
        <authorList>
            <person name="Xie M."/>
            <person name="Chung C.Y.L."/>
            <person name="Li M.-W."/>
            <person name="Wong F.-L."/>
            <person name="Chan T.-F."/>
            <person name="Lam H.-M."/>
        </authorList>
    </citation>
    <scope>NUCLEOTIDE SEQUENCE [LARGE SCALE GENOMIC DNA]</scope>
    <source>
        <strain evidence="6">cv. W05</strain>
        <tissue evidence="5">Hypocotyl of etiolated seedlings</tissue>
    </source>
</reference>
<dbReference type="SUPFAM" id="SSF50891">
    <property type="entry name" value="Cyclophilin-like"/>
    <property type="match status" value="1"/>
</dbReference>
<feature type="compositionally biased region" description="Polar residues" evidence="3">
    <location>
        <begin position="188"/>
        <end position="200"/>
    </location>
</feature>
<name>A0A445GXD3_GLYSO</name>
<feature type="region of interest" description="Disordered" evidence="3">
    <location>
        <begin position="183"/>
        <end position="202"/>
    </location>
</feature>